<sequence length="930" mass="108474">MSSEDKFQELVDSLKPRTAHQYKTYYTKYIQWCQLNQIIPTPREKSSNSVPYKDLPISAGLIHWFLLDTLITDDKSGRNSVEGEDFDEEDENSFKIATLKKIIGSLNFLSKLCKVHDNPYANIDTKYLELVTKLHTYWIDSQKAITTNETNNTNTQVLCPPLLKVSLNLWNPQTNHLSEKFFKTCSEKLRFLVDFQFRSYLNLSFEERSKIRFGSLKVGRTDKNALIYHKTIYSTEHRDAPSQHQFLTLLPQDCPFICPHTTLAAYLYLRFYGIPSVSKGDGFPDLNAALLQDIPILRGKSLTTYPREETFSNYYTTVFRYCHLPYKRREYFKKCNLVYPTWDEDVYRNFFNEGNHGDWLEQPESFAFPDKVPLDFKKVMNFKSPYTSYSVDTKGDPLPPPKDLLVQIFPEIDEYKRHGYDDLSQDSKDFLELMELLRERLLSNLPWIFKFFPNHDIFQDPIFGNSDFQSYFNDKTIPSKGSSILPFDILPGYNKIYKNRSNFYNLLIERPSELVFSQSNNSDVHPIQKAESQGLSQITQVDTTHIHDLLKQQSFEYVQFQTLSNFQILLSVFNKIFEKLEMKKSSRGYILHQLNLFKDTLDERIKKSRTDDADKFMRDIQPIKEEESTAIEDGPNNLRQAKRPKQIRLLSIADSSDESSSDDSNLGRNAGSDDRGGTDEENEDENDPEMQEQLKSMINELINSKISTFLQDQMDQFELKINALLDKVLEEKVTRIIEQRLAPHTRPFSALKRPQQHSAEGDELLSGSRDVSKKPRLSGRYAESVGEKYDHQTMSSTASPQSNQDQQIENHTEEQAFMLNDSIDTIEGIILEWFTPNAKYGNQCVHSMNKSGNKSWRVNCETLYKERKSIVEFYIYLVNHESLDRYKAVDICEKLREQNEGSFSRLAKFLRKWRHDHHHSFDGLLIYLSN</sequence>
<feature type="region of interest" description="Disordered" evidence="2">
    <location>
        <begin position="612"/>
        <end position="690"/>
    </location>
</feature>
<dbReference type="RefSeq" id="XP_056081944.1">
    <property type="nucleotide sequence ID" value="XM_056222232.1"/>
</dbReference>
<name>A0AA35IXP2_SACMI</name>
<feature type="region of interest" description="Disordered" evidence="2">
    <location>
        <begin position="747"/>
        <end position="808"/>
    </location>
</feature>
<dbReference type="AlphaFoldDB" id="A0AA35IXP2"/>
<proteinExistence type="predicted"/>
<dbReference type="InterPro" id="IPR010998">
    <property type="entry name" value="Integrase_recombinase_N"/>
</dbReference>
<dbReference type="EMBL" id="OX365762">
    <property type="protein sequence ID" value="CAI4038829.1"/>
    <property type="molecule type" value="Genomic_DNA"/>
</dbReference>
<protein>
    <recommendedName>
        <fullName evidence="8">Centromere DNA-binding protein complex CBF3 subunit A</fullName>
    </recommendedName>
</protein>
<evidence type="ECO:0000259" key="5">
    <source>
        <dbReference type="Pfam" id="PF21400"/>
    </source>
</evidence>
<accession>A0AA35IXP2</accession>
<feature type="compositionally biased region" description="Acidic residues" evidence="2">
    <location>
        <begin position="679"/>
        <end position="690"/>
    </location>
</feature>
<dbReference type="InterPro" id="IPR022210">
    <property type="entry name" value="TF_GCR1-like"/>
</dbReference>
<dbReference type="GeneID" id="80918040"/>
<feature type="domain" description="Ndc10" evidence="4">
    <location>
        <begin position="162"/>
        <end position="469"/>
    </location>
</feature>
<organism evidence="6 7">
    <name type="scientific">Saccharomyces mikatae IFO 1815</name>
    <dbReference type="NCBI Taxonomy" id="226126"/>
    <lineage>
        <taxon>Eukaryota</taxon>
        <taxon>Fungi</taxon>
        <taxon>Dikarya</taxon>
        <taxon>Ascomycota</taxon>
        <taxon>Saccharomycotina</taxon>
        <taxon>Saccharomycetes</taxon>
        <taxon>Saccharomycetales</taxon>
        <taxon>Saccharomycetaceae</taxon>
        <taxon>Saccharomyces</taxon>
    </lineage>
</organism>
<reference evidence="6" key="1">
    <citation type="submission" date="2022-10" db="EMBL/GenBank/DDBJ databases">
        <authorList>
            <person name="Byrne P K."/>
        </authorList>
    </citation>
    <scope>NUCLEOTIDE SEQUENCE</scope>
    <source>
        <strain evidence="6">IFO1815</strain>
    </source>
</reference>
<dbReference type="Gene3D" id="1.10.443.20">
    <property type="entry name" value="Centromere DNA-binding protein complex CBF3 subunit, domain 2"/>
    <property type="match status" value="1"/>
</dbReference>
<dbReference type="Proteomes" id="UP001161438">
    <property type="component" value="Chromosome 6"/>
</dbReference>
<dbReference type="Pfam" id="PF12550">
    <property type="entry name" value="GCR1_C"/>
    <property type="match status" value="1"/>
</dbReference>
<evidence type="ECO:0008006" key="8">
    <source>
        <dbReference type="Google" id="ProtNLM"/>
    </source>
</evidence>
<evidence type="ECO:0000256" key="2">
    <source>
        <dbReference type="SAM" id="MobiDB-lite"/>
    </source>
</evidence>
<dbReference type="InterPro" id="IPR031872">
    <property type="entry name" value="NDC10_II"/>
</dbReference>
<dbReference type="Pfam" id="PF16787">
    <property type="entry name" value="NDC10_II"/>
    <property type="match status" value="1"/>
</dbReference>
<dbReference type="InterPro" id="IPR049055">
    <property type="entry name" value="NDC10_N"/>
</dbReference>
<keyword evidence="7" id="KW-1185">Reference proteome</keyword>
<evidence type="ECO:0000256" key="1">
    <source>
        <dbReference type="ARBA" id="ARBA00023125"/>
    </source>
</evidence>
<evidence type="ECO:0000313" key="6">
    <source>
        <dbReference type="EMBL" id="CAI4038829.1"/>
    </source>
</evidence>
<feature type="domain" description="NDC10 N-terminal" evidence="5">
    <location>
        <begin position="5"/>
        <end position="135"/>
    </location>
</feature>
<dbReference type="CDD" id="cd11602">
    <property type="entry name" value="Ndc10"/>
    <property type="match status" value="1"/>
</dbReference>
<keyword evidence="1" id="KW-0238">DNA-binding</keyword>
<gene>
    <name evidence="6" type="primary">SMKI06G1780</name>
    <name evidence="6" type="ORF">SMKI_06G1780</name>
</gene>
<dbReference type="Pfam" id="PF21400">
    <property type="entry name" value="Ndc10_N"/>
    <property type="match status" value="1"/>
</dbReference>
<feature type="compositionally biased region" description="Basic and acidic residues" evidence="2">
    <location>
        <begin position="612"/>
        <end position="627"/>
    </location>
</feature>
<dbReference type="InterPro" id="IPR038279">
    <property type="entry name" value="Ndc10_dom2_sf"/>
</dbReference>
<feature type="compositionally biased region" description="Polar residues" evidence="2">
    <location>
        <begin position="792"/>
        <end position="807"/>
    </location>
</feature>
<evidence type="ECO:0000259" key="4">
    <source>
        <dbReference type="Pfam" id="PF16787"/>
    </source>
</evidence>
<dbReference type="GO" id="GO:0003677">
    <property type="term" value="F:DNA binding"/>
    <property type="evidence" value="ECO:0007669"/>
    <property type="project" value="UniProtKB-KW"/>
</dbReference>
<dbReference type="Gene3D" id="1.10.150.130">
    <property type="match status" value="1"/>
</dbReference>
<feature type="domain" description="Transcription activator GCR1-like" evidence="3">
    <location>
        <begin position="817"/>
        <end position="896"/>
    </location>
</feature>
<evidence type="ECO:0000259" key="3">
    <source>
        <dbReference type="Pfam" id="PF12550"/>
    </source>
</evidence>
<evidence type="ECO:0000313" key="7">
    <source>
        <dbReference type="Proteomes" id="UP001161438"/>
    </source>
</evidence>